<proteinExistence type="predicted"/>
<dbReference type="PANTHER" id="PTHR10992:SF1083">
    <property type="entry name" value="METHYLESTERASE 1"/>
    <property type="match status" value="1"/>
</dbReference>
<dbReference type="GO" id="GO:0009696">
    <property type="term" value="P:salicylic acid metabolic process"/>
    <property type="evidence" value="ECO:0007669"/>
    <property type="project" value="TreeGrafter"/>
</dbReference>
<dbReference type="GO" id="GO:0080032">
    <property type="term" value="F:methyl jasmonate esterase activity"/>
    <property type="evidence" value="ECO:0007669"/>
    <property type="project" value="TreeGrafter"/>
</dbReference>
<reference evidence="2" key="2">
    <citation type="journal article" date="2024" name="Plant">
        <title>Genomic evolution and insights into agronomic trait innovations of Sesamum species.</title>
        <authorList>
            <person name="Miao H."/>
            <person name="Wang L."/>
            <person name="Qu L."/>
            <person name="Liu H."/>
            <person name="Sun Y."/>
            <person name="Le M."/>
            <person name="Wang Q."/>
            <person name="Wei S."/>
            <person name="Zheng Y."/>
            <person name="Lin W."/>
            <person name="Duan Y."/>
            <person name="Cao H."/>
            <person name="Xiong S."/>
            <person name="Wang X."/>
            <person name="Wei L."/>
            <person name="Li C."/>
            <person name="Ma Q."/>
            <person name="Ju M."/>
            <person name="Zhao R."/>
            <person name="Li G."/>
            <person name="Mu C."/>
            <person name="Tian Q."/>
            <person name="Mei H."/>
            <person name="Zhang T."/>
            <person name="Gao T."/>
            <person name="Zhang H."/>
        </authorList>
    </citation>
    <scope>NUCLEOTIDE SEQUENCE</scope>
    <source>
        <strain evidence="2">KEN1</strain>
    </source>
</reference>
<dbReference type="EMBL" id="JACGWN010000005">
    <property type="protein sequence ID" value="KAL0450287.1"/>
    <property type="molecule type" value="Genomic_DNA"/>
</dbReference>
<dbReference type="GO" id="GO:0080031">
    <property type="term" value="F:methyl salicylate esterase activity"/>
    <property type="evidence" value="ECO:0007669"/>
    <property type="project" value="TreeGrafter"/>
</dbReference>
<comment type="caution">
    <text evidence="2">The sequence shown here is derived from an EMBL/GenBank/DDBJ whole genome shotgun (WGS) entry which is preliminary data.</text>
</comment>
<organism evidence="2">
    <name type="scientific">Sesamum latifolium</name>
    <dbReference type="NCBI Taxonomy" id="2727402"/>
    <lineage>
        <taxon>Eukaryota</taxon>
        <taxon>Viridiplantae</taxon>
        <taxon>Streptophyta</taxon>
        <taxon>Embryophyta</taxon>
        <taxon>Tracheophyta</taxon>
        <taxon>Spermatophyta</taxon>
        <taxon>Magnoliopsida</taxon>
        <taxon>eudicotyledons</taxon>
        <taxon>Gunneridae</taxon>
        <taxon>Pentapetalae</taxon>
        <taxon>asterids</taxon>
        <taxon>lamiids</taxon>
        <taxon>Lamiales</taxon>
        <taxon>Pedaliaceae</taxon>
        <taxon>Sesamum</taxon>
    </lineage>
</organism>
<dbReference type="AlphaFoldDB" id="A0AAW2XBW3"/>
<keyword evidence="1" id="KW-0378">Hydrolase</keyword>
<protein>
    <submittedName>
        <fullName evidence="2">Salicylic acid-binding protein 2</fullName>
    </submittedName>
</protein>
<dbReference type="InterPro" id="IPR045889">
    <property type="entry name" value="MES/HNL"/>
</dbReference>
<dbReference type="InterPro" id="IPR029058">
    <property type="entry name" value="AB_hydrolase_fold"/>
</dbReference>
<evidence type="ECO:0000313" key="2">
    <source>
        <dbReference type="EMBL" id="KAL0450287.1"/>
    </source>
</evidence>
<dbReference type="Gene3D" id="3.40.50.1820">
    <property type="entry name" value="alpha/beta hydrolase"/>
    <property type="match status" value="1"/>
</dbReference>
<reference evidence="2" key="1">
    <citation type="submission" date="2020-06" db="EMBL/GenBank/DDBJ databases">
        <authorList>
            <person name="Li T."/>
            <person name="Hu X."/>
            <person name="Zhang T."/>
            <person name="Song X."/>
            <person name="Zhang H."/>
            <person name="Dai N."/>
            <person name="Sheng W."/>
            <person name="Hou X."/>
            <person name="Wei L."/>
        </authorList>
    </citation>
    <scope>NUCLEOTIDE SEQUENCE</scope>
    <source>
        <strain evidence="2">KEN1</strain>
        <tissue evidence="2">Leaf</tissue>
    </source>
</reference>
<accession>A0AAW2XBW3</accession>
<dbReference type="PANTHER" id="PTHR10992">
    <property type="entry name" value="METHYLESTERASE FAMILY MEMBER"/>
    <property type="match status" value="1"/>
</dbReference>
<evidence type="ECO:0000256" key="1">
    <source>
        <dbReference type="ARBA" id="ARBA00022801"/>
    </source>
</evidence>
<dbReference type="GO" id="GO:0080030">
    <property type="term" value="F:methyl indole-3-acetate esterase activity"/>
    <property type="evidence" value="ECO:0007669"/>
    <property type="project" value="TreeGrafter"/>
</dbReference>
<dbReference type="SUPFAM" id="SSF53474">
    <property type="entry name" value="alpha/beta-Hydrolases"/>
    <property type="match status" value="1"/>
</dbReference>
<dbReference type="GO" id="GO:0009694">
    <property type="term" value="P:jasmonic acid metabolic process"/>
    <property type="evidence" value="ECO:0007669"/>
    <property type="project" value="TreeGrafter"/>
</dbReference>
<name>A0AAW2XBW3_9LAMI</name>
<sequence length="149" mass="16647">MASIPPEEKVLLVGHSLDGMNLAFAMDMYPEKIKVAVFLAALMPDTTHKLPYVVEQWLEGIPAEEWLDTEFKSFGSPNENLISLIFGPNFISSKLYAQSPLEDVALANTLVRLGSLFLPDLSNRSPFSKERDGSMKRVFILCRKDKALS</sequence>
<gene>
    <name evidence="2" type="ORF">Slati_1585100</name>
</gene>